<accession>A0A1S3XEK4</accession>
<evidence type="ECO:0000256" key="3">
    <source>
        <dbReference type="ARBA" id="ARBA00022490"/>
    </source>
</evidence>
<sequence>MMVGKMGRRPSMKRTTSMTGITVDVVNAGESEPSDVVDEFKANGYDHNQNSIAIVLPRYHQRSSSVGFKIEETAHFLKTCGLCNRRLAPGRDIYMYRGDTAFCSMECREQQMKNDERKEKLKLIISKKTENHHNHSELTSATSETSGKSETIAAA</sequence>
<name>A0A1S3XEK4_TOBAC</name>
<evidence type="ECO:0000256" key="6">
    <source>
        <dbReference type="PROSITE-ProRule" id="PRU01131"/>
    </source>
</evidence>
<reference evidence="10" key="2">
    <citation type="submission" date="2025-08" db="UniProtKB">
        <authorList>
            <consortium name="RefSeq"/>
        </authorList>
    </citation>
    <scope>IDENTIFICATION</scope>
    <source>
        <tissue evidence="10">Leaf</tissue>
    </source>
</reference>
<evidence type="ECO:0000256" key="5">
    <source>
        <dbReference type="ARBA" id="ARBA00022771"/>
    </source>
</evidence>
<dbReference type="PANTHER" id="PTHR33059:SF106">
    <property type="entry name" value="FLZ-TYPE DOMAIN-CONTAINING PROTEIN"/>
    <property type="match status" value="1"/>
</dbReference>
<dbReference type="KEGG" id="nta:107764254"/>
<proteinExistence type="inferred from homology"/>
<keyword evidence="3" id="KW-0963">Cytoplasm</keyword>
<evidence type="ECO:0000313" key="10">
    <source>
        <dbReference type="RefSeq" id="XP_016438295.1"/>
    </source>
</evidence>
<dbReference type="RefSeq" id="XP_016438295.1">
    <property type="nucleotide sequence ID" value="XM_016582809.1"/>
</dbReference>
<dbReference type="GO" id="GO:0008270">
    <property type="term" value="F:zinc ion binding"/>
    <property type="evidence" value="ECO:0007669"/>
    <property type="project" value="UniProtKB-KW"/>
</dbReference>
<keyword evidence="5" id="KW-0863">Zinc-finger</keyword>
<feature type="zinc finger region" description="FLZ-type" evidence="6">
    <location>
        <begin position="75"/>
        <end position="119"/>
    </location>
</feature>
<comment type="similarity">
    <text evidence="2">Belongs to the FLZ family.</text>
</comment>
<dbReference type="STRING" id="4097.A0A1S3XEK4"/>
<dbReference type="PROSITE" id="PS51795">
    <property type="entry name" value="ZF_FLZ"/>
    <property type="match status" value="1"/>
</dbReference>
<evidence type="ECO:0000256" key="1">
    <source>
        <dbReference type="ARBA" id="ARBA00004496"/>
    </source>
</evidence>
<dbReference type="PANTHER" id="PTHR33059">
    <property type="entry name" value="FCS-LIKE ZINC FINGER 5"/>
    <property type="match status" value="1"/>
</dbReference>
<feature type="compositionally biased region" description="Basic and acidic residues" evidence="7">
    <location>
        <begin position="125"/>
        <end position="136"/>
    </location>
</feature>
<gene>
    <name evidence="10" type="primary">LOC107764254</name>
</gene>
<feature type="compositionally biased region" description="Polar residues" evidence="7">
    <location>
        <begin position="137"/>
        <end position="149"/>
    </location>
</feature>
<feature type="domain" description="FLZ-type" evidence="8">
    <location>
        <begin position="75"/>
        <end position="119"/>
    </location>
</feature>
<organism evidence="9 10">
    <name type="scientific">Nicotiana tabacum</name>
    <name type="common">Common tobacco</name>
    <dbReference type="NCBI Taxonomy" id="4097"/>
    <lineage>
        <taxon>Eukaryota</taxon>
        <taxon>Viridiplantae</taxon>
        <taxon>Streptophyta</taxon>
        <taxon>Embryophyta</taxon>
        <taxon>Tracheophyta</taxon>
        <taxon>Spermatophyta</taxon>
        <taxon>Magnoliopsida</taxon>
        <taxon>eudicotyledons</taxon>
        <taxon>Gunneridae</taxon>
        <taxon>Pentapetalae</taxon>
        <taxon>asterids</taxon>
        <taxon>lamiids</taxon>
        <taxon>Solanales</taxon>
        <taxon>Solanaceae</taxon>
        <taxon>Nicotianoideae</taxon>
        <taxon>Nicotianeae</taxon>
        <taxon>Nicotiana</taxon>
    </lineage>
</organism>
<reference evidence="9" key="1">
    <citation type="journal article" date="2014" name="Nat. Commun.">
        <title>The tobacco genome sequence and its comparison with those of tomato and potato.</title>
        <authorList>
            <person name="Sierro N."/>
            <person name="Battey J.N."/>
            <person name="Ouadi S."/>
            <person name="Bakaher N."/>
            <person name="Bovet L."/>
            <person name="Willig A."/>
            <person name="Goepfert S."/>
            <person name="Peitsch M.C."/>
            <person name="Ivanov N.V."/>
        </authorList>
    </citation>
    <scope>NUCLEOTIDE SEQUENCE [LARGE SCALE GENOMIC DNA]</scope>
</reference>
<keyword evidence="9" id="KW-1185">Reference proteome</keyword>
<protein>
    <submittedName>
        <fullName evidence="10">FCS-Like Zinc finger 7-like</fullName>
    </submittedName>
</protein>
<dbReference type="GeneID" id="107764254"/>
<keyword evidence="5" id="KW-0862">Zinc</keyword>
<dbReference type="PaxDb" id="4097-A0A1S3XEK4"/>
<dbReference type="Proteomes" id="UP000790787">
    <property type="component" value="Chromosome 11"/>
</dbReference>
<dbReference type="Pfam" id="PF04570">
    <property type="entry name" value="zf-FLZ"/>
    <property type="match status" value="1"/>
</dbReference>
<dbReference type="InterPro" id="IPR007650">
    <property type="entry name" value="Zf-FLZ_dom"/>
</dbReference>
<dbReference type="RefSeq" id="XP_016438295.1">
    <property type="nucleotide sequence ID" value="XM_016582809.2"/>
</dbReference>
<evidence type="ECO:0000256" key="7">
    <source>
        <dbReference type="SAM" id="MobiDB-lite"/>
    </source>
</evidence>
<feature type="region of interest" description="Disordered" evidence="7">
    <location>
        <begin position="125"/>
        <end position="155"/>
    </location>
</feature>
<evidence type="ECO:0000256" key="2">
    <source>
        <dbReference type="ARBA" id="ARBA00009374"/>
    </source>
</evidence>
<keyword evidence="4" id="KW-0479">Metal-binding</keyword>
<evidence type="ECO:0000256" key="4">
    <source>
        <dbReference type="ARBA" id="ARBA00022723"/>
    </source>
</evidence>
<dbReference type="AlphaFoldDB" id="A0A1S3XEK4"/>
<evidence type="ECO:0000313" key="9">
    <source>
        <dbReference type="Proteomes" id="UP000790787"/>
    </source>
</evidence>
<evidence type="ECO:0000259" key="8">
    <source>
        <dbReference type="PROSITE" id="PS51795"/>
    </source>
</evidence>
<dbReference type="OrthoDB" id="1925036at2759"/>
<comment type="subcellular location">
    <subcellularLocation>
        <location evidence="1">Cytoplasm</location>
    </subcellularLocation>
</comment>
<dbReference type="GO" id="GO:0005737">
    <property type="term" value="C:cytoplasm"/>
    <property type="evidence" value="ECO:0007669"/>
    <property type="project" value="UniProtKB-SubCell"/>
</dbReference>